<dbReference type="AlphaFoldDB" id="A0A0R3UC77"/>
<feature type="non-terminal residue" evidence="1">
    <location>
        <position position="260"/>
    </location>
</feature>
<protein>
    <submittedName>
        <fullName evidence="1">Uncharacterized protein</fullName>
    </submittedName>
</protein>
<keyword evidence="2" id="KW-1185">Reference proteome</keyword>
<evidence type="ECO:0000313" key="2">
    <source>
        <dbReference type="Proteomes" id="UP000267029"/>
    </source>
</evidence>
<name>A0A0R3UC77_MESCO</name>
<reference evidence="1 2" key="1">
    <citation type="submission" date="2018-10" db="EMBL/GenBank/DDBJ databases">
        <authorList>
            <consortium name="Pathogen Informatics"/>
        </authorList>
    </citation>
    <scope>NUCLEOTIDE SEQUENCE [LARGE SCALE GENOMIC DNA]</scope>
</reference>
<proteinExistence type="predicted"/>
<dbReference type="EMBL" id="UXSR01001808">
    <property type="protein sequence ID" value="VDD78524.1"/>
    <property type="molecule type" value="Genomic_DNA"/>
</dbReference>
<accession>A0A0R3UC77</accession>
<organism evidence="1 2">
    <name type="scientific">Mesocestoides corti</name>
    <name type="common">Flatworm</name>
    <dbReference type="NCBI Taxonomy" id="53468"/>
    <lineage>
        <taxon>Eukaryota</taxon>
        <taxon>Metazoa</taxon>
        <taxon>Spiralia</taxon>
        <taxon>Lophotrochozoa</taxon>
        <taxon>Platyhelminthes</taxon>
        <taxon>Cestoda</taxon>
        <taxon>Eucestoda</taxon>
        <taxon>Cyclophyllidea</taxon>
        <taxon>Mesocestoididae</taxon>
        <taxon>Mesocestoides</taxon>
    </lineage>
</organism>
<sequence>MTLATHEPNSTSLHKKGLASATFDYTLSPKALCSAVARISQSHTTLLTTPLTNFQALYRRVATIRQEQPPPQPLPTVSDFVGYAGEAIVELTDTKSEAGSNLPEIPAFLIYRDAHRGFPPLFRDASNNRHQADPPTQASAPNGVGRFFGFADSAAAFLQQILQHRNSPSLLEQTGDVRAVRMEDYDKKVVYTTARRHAATTEKVIKSKRIPFNGHAHCRLDGMVIVHMGTSLNSNSLNPVGEFQQCNNFASLRVFIESNS</sequence>
<evidence type="ECO:0000313" key="1">
    <source>
        <dbReference type="EMBL" id="VDD78524.1"/>
    </source>
</evidence>
<gene>
    <name evidence="1" type="ORF">MCOS_LOCUS4527</name>
</gene>
<dbReference type="Proteomes" id="UP000267029">
    <property type="component" value="Unassembled WGS sequence"/>
</dbReference>